<evidence type="ECO:0000313" key="9">
    <source>
        <dbReference type="Proteomes" id="UP000248330"/>
    </source>
</evidence>
<evidence type="ECO:0000256" key="4">
    <source>
        <dbReference type="ARBA" id="ARBA00022670"/>
    </source>
</evidence>
<dbReference type="PRINTS" id="PR00862">
    <property type="entry name" value="PROLIGOPTASE"/>
</dbReference>
<dbReference type="GO" id="GO:0070012">
    <property type="term" value="F:oligopeptidase activity"/>
    <property type="evidence" value="ECO:0007669"/>
    <property type="project" value="TreeGrafter"/>
</dbReference>
<keyword evidence="5" id="KW-0378">Hydrolase</keyword>
<proteinExistence type="inferred from homology"/>
<dbReference type="Pfam" id="PF00326">
    <property type="entry name" value="Peptidase_S9"/>
    <property type="match status" value="1"/>
</dbReference>
<evidence type="ECO:0000313" key="8">
    <source>
        <dbReference type="EMBL" id="PXV65266.1"/>
    </source>
</evidence>
<dbReference type="Gene3D" id="3.40.50.1820">
    <property type="entry name" value="alpha/beta hydrolase"/>
    <property type="match status" value="1"/>
</dbReference>
<dbReference type="PANTHER" id="PTHR42881">
    <property type="entry name" value="PROLYL ENDOPEPTIDASE"/>
    <property type="match status" value="1"/>
</dbReference>
<dbReference type="InterPro" id="IPR051167">
    <property type="entry name" value="Prolyl_oligopep/macrocyclase"/>
</dbReference>
<dbReference type="AlphaFoldDB" id="A0A318E4J0"/>
<keyword evidence="4" id="KW-0645">Protease</keyword>
<dbReference type="GO" id="GO:0005829">
    <property type="term" value="C:cytosol"/>
    <property type="evidence" value="ECO:0007669"/>
    <property type="project" value="TreeGrafter"/>
</dbReference>
<dbReference type="InterPro" id="IPR029058">
    <property type="entry name" value="AB_hydrolase_fold"/>
</dbReference>
<evidence type="ECO:0000256" key="6">
    <source>
        <dbReference type="ARBA" id="ARBA00022825"/>
    </source>
</evidence>
<comment type="caution">
    <text evidence="8">The sequence shown here is derived from an EMBL/GenBank/DDBJ whole genome shotgun (WGS) entry which is preliminary data.</text>
</comment>
<dbReference type="PANTHER" id="PTHR42881:SF2">
    <property type="entry name" value="PROLYL ENDOPEPTIDASE"/>
    <property type="match status" value="1"/>
</dbReference>
<protein>
    <recommendedName>
        <fullName evidence="3">prolyl oligopeptidase</fullName>
        <ecNumber evidence="3">3.4.21.26</ecNumber>
    </recommendedName>
</protein>
<evidence type="ECO:0000259" key="7">
    <source>
        <dbReference type="Pfam" id="PF00326"/>
    </source>
</evidence>
<evidence type="ECO:0000256" key="3">
    <source>
        <dbReference type="ARBA" id="ARBA00011897"/>
    </source>
</evidence>
<dbReference type="FunFam" id="3.40.50.1820:FF:000005">
    <property type="entry name" value="Prolyl endopeptidase"/>
    <property type="match status" value="1"/>
</dbReference>
<sequence>MAFQTPGDQFDARARAVAQAAQLYGYGGFNISLPPTFSVSHLVWMEQGGIYAQANLRGGGEYGRAWHEAGTKQRKQNVFDDFIAAAEYLVREKWTAPSHLAISGRSNGGLLVGATLNQRPELFAAALPAVGVMDMLRYHRFTIGWAWAGDYGTSDDEEGFGYLYRYSPVHTVRDGVKYPAVLINTADHDDRVVPGHSYKYAAALQRAQADPARPILIRIDVKAGHGAGKPIGKLIEEEADRLAFIRHYTTR</sequence>
<evidence type="ECO:0000256" key="5">
    <source>
        <dbReference type="ARBA" id="ARBA00022801"/>
    </source>
</evidence>
<organism evidence="8 9">
    <name type="scientific">Sinimarinibacterium flocculans</name>
    <dbReference type="NCBI Taxonomy" id="985250"/>
    <lineage>
        <taxon>Bacteria</taxon>
        <taxon>Pseudomonadati</taxon>
        <taxon>Pseudomonadota</taxon>
        <taxon>Gammaproteobacteria</taxon>
        <taxon>Nevskiales</taxon>
        <taxon>Nevskiaceae</taxon>
        <taxon>Sinimarinibacterium</taxon>
    </lineage>
</organism>
<dbReference type="InterPro" id="IPR002471">
    <property type="entry name" value="Pept_S9_AS"/>
</dbReference>
<dbReference type="EC" id="3.4.21.26" evidence="3"/>
<dbReference type="GO" id="GO:0006508">
    <property type="term" value="P:proteolysis"/>
    <property type="evidence" value="ECO:0007669"/>
    <property type="project" value="UniProtKB-KW"/>
</dbReference>
<keyword evidence="9" id="KW-1185">Reference proteome</keyword>
<keyword evidence="6" id="KW-0720">Serine protease</keyword>
<dbReference type="EMBL" id="QICN01000010">
    <property type="protein sequence ID" value="PXV65266.1"/>
    <property type="molecule type" value="Genomic_DNA"/>
</dbReference>
<reference evidence="8 9" key="1">
    <citation type="submission" date="2018-04" db="EMBL/GenBank/DDBJ databases">
        <title>Genomic Encyclopedia of Type Strains, Phase IV (KMG-IV): sequencing the most valuable type-strain genomes for metagenomic binning, comparative biology and taxonomic classification.</title>
        <authorList>
            <person name="Goeker M."/>
        </authorList>
    </citation>
    <scope>NUCLEOTIDE SEQUENCE [LARGE SCALE GENOMIC DNA]</scope>
    <source>
        <strain evidence="8 9">DSM 104150</strain>
    </source>
</reference>
<feature type="domain" description="Peptidase S9 prolyl oligopeptidase catalytic" evidence="7">
    <location>
        <begin position="36"/>
        <end position="249"/>
    </location>
</feature>
<dbReference type="GO" id="GO:0004252">
    <property type="term" value="F:serine-type endopeptidase activity"/>
    <property type="evidence" value="ECO:0007669"/>
    <property type="project" value="UniProtKB-EC"/>
</dbReference>
<accession>A0A318E4J0</accession>
<comment type="catalytic activity">
    <reaction evidence="1">
        <text>Hydrolysis of Pro-|-Xaa &gt;&gt; Ala-|-Xaa in oligopeptides.</text>
        <dbReference type="EC" id="3.4.21.26"/>
    </reaction>
</comment>
<dbReference type="PROSITE" id="PS00708">
    <property type="entry name" value="PRO_ENDOPEP_SER"/>
    <property type="match status" value="1"/>
</dbReference>
<comment type="similarity">
    <text evidence="2">Belongs to the peptidase S9A family.</text>
</comment>
<name>A0A318E4J0_9GAMM</name>
<dbReference type="InterPro" id="IPR002470">
    <property type="entry name" value="Peptidase_S9A"/>
</dbReference>
<dbReference type="InterPro" id="IPR001375">
    <property type="entry name" value="Peptidase_S9_cat"/>
</dbReference>
<gene>
    <name evidence="8" type="ORF">C8D93_11084</name>
</gene>
<dbReference type="Proteomes" id="UP000248330">
    <property type="component" value="Unassembled WGS sequence"/>
</dbReference>
<dbReference type="SUPFAM" id="SSF53474">
    <property type="entry name" value="alpha/beta-Hydrolases"/>
    <property type="match status" value="1"/>
</dbReference>
<evidence type="ECO:0000256" key="1">
    <source>
        <dbReference type="ARBA" id="ARBA00001070"/>
    </source>
</evidence>
<evidence type="ECO:0000256" key="2">
    <source>
        <dbReference type="ARBA" id="ARBA00005228"/>
    </source>
</evidence>